<comment type="caution">
    <text evidence="1">The sequence shown here is derived from an EMBL/GenBank/DDBJ whole genome shotgun (WGS) entry which is preliminary data.</text>
</comment>
<dbReference type="RefSeq" id="WP_237874324.1">
    <property type="nucleotide sequence ID" value="NZ_JAKLUA010000043.1"/>
</dbReference>
<evidence type="ECO:0000313" key="2">
    <source>
        <dbReference type="Proteomes" id="UP001139012"/>
    </source>
</evidence>
<gene>
    <name evidence="1" type="ORF">L6637_41220</name>
</gene>
<keyword evidence="2" id="KW-1185">Reference proteome</keyword>
<proteinExistence type="predicted"/>
<dbReference type="EMBL" id="JAKLUA010000043">
    <property type="protein sequence ID" value="MCG2673306.1"/>
    <property type="molecule type" value="Genomic_DNA"/>
</dbReference>
<accession>A0ABS9M208</accession>
<name>A0ABS9M208_9BRAD</name>
<protein>
    <submittedName>
        <fullName evidence="1">Uncharacterized protein</fullName>
    </submittedName>
</protein>
<sequence>DSDFLDLVEEAHLTFEGKSDGEIAFGVLKGFLDVRYGTRDGSACAEFSWQGHDEDDPSCGRGWPTIGTAGRLVGHFYIHNGDDSAFVCERG</sequence>
<dbReference type="Proteomes" id="UP001139012">
    <property type="component" value="Unassembled WGS sequence"/>
</dbReference>
<feature type="non-terminal residue" evidence="1">
    <location>
        <position position="1"/>
    </location>
</feature>
<reference evidence="1" key="1">
    <citation type="submission" date="2022-01" db="EMBL/GenBank/DDBJ databases">
        <title>Genome sequnece data of strain Bradyrhizobium sp. nov.</title>
        <authorList>
            <person name="Zhang J."/>
        </authorList>
    </citation>
    <scope>NUCLEOTIDE SEQUENCE</scope>
    <source>
        <strain evidence="1">WYCCWR 12774</strain>
    </source>
</reference>
<evidence type="ECO:0000313" key="1">
    <source>
        <dbReference type="EMBL" id="MCG2673306.1"/>
    </source>
</evidence>
<organism evidence="1 2">
    <name type="scientific">Bradyrhizobium zhengyangense</name>
    <dbReference type="NCBI Taxonomy" id="2911009"/>
    <lineage>
        <taxon>Bacteria</taxon>
        <taxon>Pseudomonadati</taxon>
        <taxon>Pseudomonadota</taxon>
        <taxon>Alphaproteobacteria</taxon>
        <taxon>Hyphomicrobiales</taxon>
        <taxon>Nitrobacteraceae</taxon>
        <taxon>Bradyrhizobium</taxon>
    </lineage>
</organism>